<organism evidence="1 2">
    <name type="scientific">Paramecium sonneborni</name>
    <dbReference type="NCBI Taxonomy" id="65129"/>
    <lineage>
        <taxon>Eukaryota</taxon>
        <taxon>Sar</taxon>
        <taxon>Alveolata</taxon>
        <taxon>Ciliophora</taxon>
        <taxon>Intramacronucleata</taxon>
        <taxon>Oligohymenophorea</taxon>
        <taxon>Peniculida</taxon>
        <taxon>Parameciidae</taxon>
        <taxon>Paramecium</taxon>
    </lineage>
</organism>
<dbReference type="EMBL" id="CAJJDN010000156">
    <property type="protein sequence ID" value="CAD8125070.1"/>
    <property type="molecule type" value="Genomic_DNA"/>
</dbReference>
<comment type="caution">
    <text evidence="1">The sequence shown here is derived from an EMBL/GenBank/DDBJ whole genome shotgun (WGS) entry which is preliminary data.</text>
</comment>
<dbReference type="Proteomes" id="UP000692954">
    <property type="component" value="Unassembled WGS sequence"/>
</dbReference>
<gene>
    <name evidence="1" type="ORF">PSON_ATCC_30995.1.T1560031</name>
</gene>
<name>A0A8S1RDK4_9CILI</name>
<dbReference type="AlphaFoldDB" id="A0A8S1RDK4"/>
<dbReference type="OrthoDB" id="315008at2759"/>
<proteinExistence type="predicted"/>
<protein>
    <submittedName>
        <fullName evidence="1">Uncharacterized protein</fullName>
    </submittedName>
</protein>
<accession>A0A8S1RDK4</accession>
<reference evidence="1" key="1">
    <citation type="submission" date="2021-01" db="EMBL/GenBank/DDBJ databases">
        <authorList>
            <consortium name="Genoscope - CEA"/>
            <person name="William W."/>
        </authorList>
    </citation>
    <scope>NUCLEOTIDE SEQUENCE</scope>
</reference>
<sequence>MGCVITSEKVNQQKTMMLESTFNKEQREKDHRIQAHAVLDEYRQTKTIRKQIKLQQDVKDALQEQLIRNKTVTPQKSSIVN</sequence>
<evidence type="ECO:0000313" key="2">
    <source>
        <dbReference type="Proteomes" id="UP000692954"/>
    </source>
</evidence>
<evidence type="ECO:0000313" key="1">
    <source>
        <dbReference type="EMBL" id="CAD8125070.1"/>
    </source>
</evidence>
<keyword evidence="2" id="KW-1185">Reference proteome</keyword>